<gene>
    <name evidence="1" type="ORF">H0A74_00225</name>
</gene>
<name>A0A853G6U8_9GAMM</name>
<reference evidence="1 2" key="1">
    <citation type="submission" date="2020-05" db="EMBL/GenBank/DDBJ databases">
        <title>Horizontal transmission and recombination maintain forever young bacterial symbiont genomes.</title>
        <authorList>
            <person name="Russell S.L."/>
            <person name="Pepper-Tunick E."/>
            <person name="Svedberg J."/>
            <person name="Byrne A."/>
            <person name="Ruelas Castillo J."/>
            <person name="Vollmers C."/>
            <person name="Beinart R.A."/>
            <person name="Corbett-Detig R."/>
        </authorList>
    </citation>
    <scope>NUCLEOTIDE SEQUENCE [LARGE SCALE GENOMIC DNA]</scope>
    <source>
        <strain evidence="1">Monterey_2004</strain>
    </source>
</reference>
<dbReference type="AlphaFoldDB" id="A0A853G6U8"/>
<sequence length="49" mass="5564">MAVAELIKNPKKYGQILTTVNNTPKVQAIKLNPQFDLVLISEWPQLDLE</sequence>
<accession>A0A853G6U8</accession>
<proteinExistence type="predicted"/>
<protein>
    <submittedName>
        <fullName evidence="1">Uncharacterized protein</fullName>
    </submittedName>
</protein>
<dbReference type="Proteomes" id="UP000525329">
    <property type="component" value="Unassembled WGS sequence"/>
</dbReference>
<comment type="caution">
    <text evidence="1">The sequence shown here is derived from an EMBL/GenBank/DDBJ whole genome shotgun (WGS) entry which is preliminary data.</text>
</comment>
<evidence type="ECO:0000313" key="2">
    <source>
        <dbReference type="Proteomes" id="UP000525329"/>
    </source>
</evidence>
<evidence type="ECO:0000313" key="1">
    <source>
        <dbReference type="EMBL" id="NYT52009.1"/>
    </source>
</evidence>
<dbReference type="EMBL" id="JACCHU010000001">
    <property type="protein sequence ID" value="NYT52009.1"/>
    <property type="molecule type" value="Genomic_DNA"/>
</dbReference>
<organism evidence="1 2">
    <name type="scientific">Candidatus Vesicomyosocius endoextente</name>
    <dbReference type="NCBI Taxonomy" id="2738853"/>
    <lineage>
        <taxon>Bacteria</taxon>
        <taxon>Pseudomonadati</taxon>
        <taxon>Pseudomonadota</taxon>
        <taxon>Gammaproteobacteria</taxon>
        <taxon>Candidatus Pseudothioglobaceae</taxon>
        <taxon>Candidatus Vesicomyidisocius</taxon>
    </lineage>
</organism>